<dbReference type="AlphaFoldDB" id="A0A8X6SW68"/>
<evidence type="ECO:0000313" key="2">
    <source>
        <dbReference type="Proteomes" id="UP000887159"/>
    </source>
</evidence>
<dbReference type="Proteomes" id="UP000887159">
    <property type="component" value="Unassembled WGS sequence"/>
</dbReference>
<evidence type="ECO:0000313" key="1">
    <source>
        <dbReference type="EMBL" id="GFY21149.1"/>
    </source>
</evidence>
<sequence length="224" mass="26546">MSGIGPLKLDPPSKWMKWTRHRLVKYSEICPQKGMALSSTLRSVIYTSSEFMNRISSVDIHYDSRQNKSCLRSFVWLNRIRCLDSWRSRTTLGTRRKGAGKNKKSISMVRGNGKSKSLATICFAFVISQATSEIYHVEWVRYYSGNRTICLDQILARDEKWRLRVLLLMQKRFITYYHAKGRLCRCRANIERWRQKKNKLQDSNNGNNYRWRHNDLLRSQRNKS</sequence>
<dbReference type="EMBL" id="BMAU01021357">
    <property type="protein sequence ID" value="GFY21149.1"/>
    <property type="molecule type" value="Genomic_DNA"/>
</dbReference>
<organism evidence="1 2">
    <name type="scientific">Trichonephila clavipes</name>
    <name type="common">Golden silk orbweaver</name>
    <name type="synonym">Nephila clavipes</name>
    <dbReference type="NCBI Taxonomy" id="2585209"/>
    <lineage>
        <taxon>Eukaryota</taxon>
        <taxon>Metazoa</taxon>
        <taxon>Ecdysozoa</taxon>
        <taxon>Arthropoda</taxon>
        <taxon>Chelicerata</taxon>
        <taxon>Arachnida</taxon>
        <taxon>Araneae</taxon>
        <taxon>Araneomorphae</taxon>
        <taxon>Entelegynae</taxon>
        <taxon>Araneoidea</taxon>
        <taxon>Nephilidae</taxon>
        <taxon>Trichonephila</taxon>
    </lineage>
</organism>
<accession>A0A8X6SW68</accession>
<protein>
    <submittedName>
        <fullName evidence="1">Uncharacterized protein</fullName>
    </submittedName>
</protein>
<gene>
    <name evidence="1" type="ORF">TNCV_3991931</name>
</gene>
<proteinExistence type="predicted"/>
<keyword evidence="2" id="KW-1185">Reference proteome</keyword>
<comment type="caution">
    <text evidence="1">The sequence shown here is derived from an EMBL/GenBank/DDBJ whole genome shotgun (WGS) entry which is preliminary data.</text>
</comment>
<name>A0A8X6SW68_TRICX</name>
<reference evidence="1" key="1">
    <citation type="submission" date="2020-08" db="EMBL/GenBank/DDBJ databases">
        <title>Multicomponent nature underlies the extraordinary mechanical properties of spider dragline silk.</title>
        <authorList>
            <person name="Kono N."/>
            <person name="Nakamura H."/>
            <person name="Mori M."/>
            <person name="Yoshida Y."/>
            <person name="Ohtoshi R."/>
            <person name="Malay A.D."/>
            <person name="Moran D.A.P."/>
            <person name="Tomita M."/>
            <person name="Numata K."/>
            <person name="Arakawa K."/>
        </authorList>
    </citation>
    <scope>NUCLEOTIDE SEQUENCE</scope>
</reference>